<dbReference type="AlphaFoldDB" id="I7BAK2"/>
<dbReference type="STRING" id="1212765.MHLP_03800"/>
<dbReference type="KEGG" id="mhl:MHLP_03800"/>
<dbReference type="HOGENOM" id="CLU_092774_0_0_14"/>
<dbReference type="PATRIC" id="fig|1212765.3.peg.863"/>
<dbReference type="EMBL" id="CP003731">
    <property type="protein sequence ID" value="AFO52340.1"/>
    <property type="molecule type" value="Genomic_DNA"/>
</dbReference>
<proteinExistence type="predicted"/>
<accession>I7BAK2</accession>
<reference evidence="1 2" key="1">
    <citation type="journal article" date="2012" name="J. Bacteriol.">
        <title>Genome Sequence of "Candidatus Mycoplasma haemolamae" Strain Purdue, a Red Blood Cell Pathogen of Alpacas (Vicugna pacos) and Llamas (Lama glama).</title>
        <authorList>
            <person name="Guimaraes A.M."/>
            <person name="Toth B."/>
            <person name="Santos A.P."/>
            <person name="do Nascimento N.C."/>
            <person name="Kritchevsky J.E."/>
            <person name="Messick J.B."/>
        </authorList>
    </citation>
    <scope>NUCLEOTIDE SEQUENCE [LARGE SCALE GENOMIC DNA]</scope>
    <source>
        <strain evidence="1 2">Purdue</strain>
    </source>
</reference>
<evidence type="ECO:0000313" key="2">
    <source>
        <dbReference type="Proteomes" id="UP000006502"/>
    </source>
</evidence>
<sequence>MRVAALWLKGLSYQGKIYLATVSLAGSSAITGTLAVEGTRTQIVDGVSYAGSKASSMFSSLFAADSAPPTQVSSSDDTVNEIFKEAWDGLKLVVTKGTSLSWDSMIYAGDKLTKIKTTYDTAKGHLVPSWAFLKENWKILWSFIKHSFPEIDLEKVYKTLSQNAKLKNTMKTMNKDSLKSMMTSMHNITMKSDSLGVDVSGAFRKLMNTFLEEPDKVPKVSSRLSILETFVTTKGTKDTAQIFVNFFSSSESNIEAMKWGSS</sequence>
<organism evidence="1 2">
    <name type="scientific">Mycoplasma haematolamae (strain Purdue)</name>
    <dbReference type="NCBI Taxonomy" id="1212765"/>
    <lineage>
        <taxon>Bacteria</taxon>
        <taxon>Bacillati</taxon>
        <taxon>Mycoplasmatota</taxon>
        <taxon>Mollicutes</taxon>
        <taxon>Mycoplasmataceae</taxon>
        <taxon>Mycoplasma</taxon>
    </lineage>
</organism>
<dbReference type="Proteomes" id="UP000006502">
    <property type="component" value="Chromosome"/>
</dbReference>
<reference evidence="2" key="2">
    <citation type="submission" date="2012-07" db="EMBL/GenBank/DDBJ databases">
        <title>Complete genome sequence of 'Candidatus Mycoplasma haemolamae'.</title>
        <authorList>
            <person name="Guimaraes A.M.S."/>
            <person name="Toth B."/>
            <person name="Santos A.P."/>
            <person name="Nascimento N.C."/>
            <person name="Sojka J.E."/>
            <person name="Messick J.B."/>
        </authorList>
    </citation>
    <scope>NUCLEOTIDE SEQUENCE [LARGE SCALE GENOMIC DNA]</scope>
    <source>
        <strain evidence="2">Purdue</strain>
    </source>
</reference>
<evidence type="ECO:0000313" key="1">
    <source>
        <dbReference type="EMBL" id="AFO52340.1"/>
    </source>
</evidence>
<gene>
    <name evidence="1" type="ordered locus">MHLP_03800</name>
</gene>
<protein>
    <submittedName>
        <fullName evidence="1">Uncharacterized protein</fullName>
    </submittedName>
</protein>
<name>I7BAK2_MYCHA</name>
<keyword evidence="2" id="KW-1185">Reference proteome</keyword>